<name>A0A2S9GYA6_9BURK</name>
<dbReference type="SUPFAM" id="SSF53756">
    <property type="entry name" value="UDP-Glycosyltransferase/glycogen phosphorylase"/>
    <property type="match status" value="1"/>
</dbReference>
<comment type="caution">
    <text evidence="3">The sequence shown here is derived from an EMBL/GenBank/DDBJ whole genome shotgun (WGS) entry which is preliminary data.</text>
</comment>
<evidence type="ECO:0000259" key="2">
    <source>
        <dbReference type="Pfam" id="PF00534"/>
    </source>
</evidence>
<reference evidence="3 4" key="1">
    <citation type="submission" date="2018-02" db="EMBL/GenBank/DDBJ databases">
        <title>Solimicrobium silvestre gen. nov., sp. nov., isolated from alpine forest soil.</title>
        <authorList>
            <person name="Margesin R."/>
            <person name="Albuquerque L."/>
            <person name="Zhang D.-C."/>
            <person name="Froufe H.J.C."/>
            <person name="Severino R."/>
            <person name="Roxo I."/>
            <person name="Egas C."/>
            <person name="Da Costa M.S."/>
        </authorList>
    </citation>
    <scope>NUCLEOTIDE SEQUENCE [LARGE SCALE GENOMIC DNA]</scope>
    <source>
        <strain evidence="3 4">S20-91</strain>
    </source>
</reference>
<dbReference type="PANTHER" id="PTHR46401">
    <property type="entry name" value="GLYCOSYLTRANSFERASE WBBK-RELATED"/>
    <property type="match status" value="1"/>
</dbReference>
<dbReference type="OrthoDB" id="8779556at2"/>
<evidence type="ECO:0000256" key="1">
    <source>
        <dbReference type="ARBA" id="ARBA00022679"/>
    </source>
</evidence>
<dbReference type="RefSeq" id="WP_105532188.1">
    <property type="nucleotide sequence ID" value="NZ_PUGF01000011.1"/>
</dbReference>
<dbReference type="Pfam" id="PF00534">
    <property type="entry name" value="Glycos_transf_1"/>
    <property type="match status" value="1"/>
</dbReference>
<evidence type="ECO:0000313" key="4">
    <source>
        <dbReference type="Proteomes" id="UP000237839"/>
    </source>
</evidence>
<dbReference type="AlphaFoldDB" id="A0A2S9GYA6"/>
<dbReference type="InterPro" id="IPR001296">
    <property type="entry name" value="Glyco_trans_1"/>
</dbReference>
<keyword evidence="4" id="KW-1185">Reference proteome</keyword>
<proteinExistence type="predicted"/>
<feature type="domain" description="Glycosyl transferase family 1" evidence="2">
    <location>
        <begin position="179"/>
        <end position="321"/>
    </location>
</feature>
<organism evidence="3 4">
    <name type="scientific">Solimicrobium silvestre</name>
    <dbReference type="NCBI Taxonomy" id="2099400"/>
    <lineage>
        <taxon>Bacteria</taxon>
        <taxon>Pseudomonadati</taxon>
        <taxon>Pseudomonadota</taxon>
        <taxon>Betaproteobacteria</taxon>
        <taxon>Burkholderiales</taxon>
        <taxon>Oxalobacteraceae</taxon>
        <taxon>Solimicrobium</taxon>
    </lineage>
</organism>
<keyword evidence="1 3" id="KW-0808">Transferase</keyword>
<protein>
    <submittedName>
        <fullName evidence="3">Glycosyl transferases group 1</fullName>
    </submittedName>
</protein>
<sequence>MGRLLLHAPNVHVGGGLVLLKELLLALTFEEGWANLDKRAFELLCLPPKMDCNFVSPSLMGRLQAEFRLRHVARHDDLILCFHGMPPLLRVAGRVVVFQQNRNYLGLSPLSSFLGRTKVRVALERFICRSFKNHVNEYIVQTSSMQSAVKAWHGGNPIVRVIPFMDILVVESVSCADARKYDFIYVADGEAHKNHRNLLAAWILLAKEGIFPSLALTLGDSYNSLRREIDNANSTHNLNITNLGLLPHKKVLDLYHSGKALIFPSTAESFGLPLLEASHTGMPIVASELDFVRDVCQPTQTFDPNSPVSIARAVKRLWNIPTEPIEIGSAHDFLEVLLK</sequence>
<gene>
    <name evidence="3" type="ORF">S2091_2437</name>
</gene>
<dbReference type="PANTHER" id="PTHR46401:SF2">
    <property type="entry name" value="GLYCOSYLTRANSFERASE WBBK-RELATED"/>
    <property type="match status" value="1"/>
</dbReference>
<evidence type="ECO:0000313" key="3">
    <source>
        <dbReference type="EMBL" id="PRC92707.1"/>
    </source>
</evidence>
<dbReference type="EMBL" id="PUGF01000011">
    <property type="protein sequence ID" value="PRC92707.1"/>
    <property type="molecule type" value="Genomic_DNA"/>
</dbReference>
<dbReference type="GO" id="GO:0016757">
    <property type="term" value="F:glycosyltransferase activity"/>
    <property type="evidence" value="ECO:0007669"/>
    <property type="project" value="InterPro"/>
</dbReference>
<dbReference type="Proteomes" id="UP000237839">
    <property type="component" value="Unassembled WGS sequence"/>
</dbReference>
<accession>A0A2S9GYA6</accession>
<dbReference type="Gene3D" id="3.40.50.2000">
    <property type="entry name" value="Glycogen Phosphorylase B"/>
    <property type="match status" value="1"/>
</dbReference>